<evidence type="ECO:0000256" key="4">
    <source>
        <dbReference type="ARBA" id="ARBA00023163"/>
    </source>
</evidence>
<evidence type="ECO:0000313" key="7">
    <source>
        <dbReference type="Proteomes" id="UP000187609"/>
    </source>
</evidence>
<evidence type="ECO:0000256" key="3">
    <source>
        <dbReference type="ARBA" id="ARBA00023125"/>
    </source>
</evidence>
<evidence type="ECO:0000256" key="1">
    <source>
        <dbReference type="ARBA" id="ARBA00004123"/>
    </source>
</evidence>
<keyword evidence="2" id="KW-0805">Transcription regulation</keyword>
<name>A0A314KLR3_NICAT</name>
<comment type="subcellular location">
    <subcellularLocation>
        <location evidence="1">Nucleus</location>
    </subcellularLocation>
</comment>
<dbReference type="EMBL" id="MJEQ01001555">
    <property type="protein sequence ID" value="OIT30276.1"/>
    <property type="molecule type" value="Genomic_DNA"/>
</dbReference>
<evidence type="ECO:0000313" key="6">
    <source>
        <dbReference type="EMBL" id="OIT30276.1"/>
    </source>
</evidence>
<evidence type="ECO:0000256" key="2">
    <source>
        <dbReference type="ARBA" id="ARBA00023015"/>
    </source>
</evidence>
<reference evidence="6" key="1">
    <citation type="submission" date="2016-11" db="EMBL/GenBank/DDBJ databases">
        <title>The genome of Nicotiana attenuata.</title>
        <authorList>
            <person name="Xu S."/>
            <person name="Brockmoeller T."/>
            <person name="Gaquerel E."/>
            <person name="Navarro A."/>
            <person name="Kuhl H."/>
            <person name="Gase K."/>
            <person name="Ling Z."/>
            <person name="Zhou W."/>
            <person name="Kreitzer C."/>
            <person name="Stanke M."/>
            <person name="Tang H."/>
            <person name="Lyons E."/>
            <person name="Pandey P."/>
            <person name="Pandey S.P."/>
            <person name="Timmermann B."/>
            <person name="Baldwin I.T."/>
        </authorList>
    </citation>
    <scope>NUCLEOTIDE SEQUENCE [LARGE SCALE GENOMIC DNA]</scope>
    <source>
        <strain evidence="6">UT</strain>
    </source>
</reference>
<organism evidence="6 7">
    <name type="scientific">Nicotiana attenuata</name>
    <name type="common">Coyote tobacco</name>
    <dbReference type="NCBI Taxonomy" id="49451"/>
    <lineage>
        <taxon>Eukaryota</taxon>
        <taxon>Viridiplantae</taxon>
        <taxon>Streptophyta</taxon>
        <taxon>Embryophyta</taxon>
        <taxon>Tracheophyta</taxon>
        <taxon>Spermatophyta</taxon>
        <taxon>Magnoliopsida</taxon>
        <taxon>eudicotyledons</taxon>
        <taxon>Gunneridae</taxon>
        <taxon>Pentapetalae</taxon>
        <taxon>asterids</taxon>
        <taxon>lamiids</taxon>
        <taxon>Solanales</taxon>
        <taxon>Solanaceae</taxon>
        <taxon>Nicotianoideae</taxon>
        <taxon>Nicotianeae</taxon>
        <taxon>Nicotiana</taxon>
    </lineage>
</organism>
<dbReference type="PANTHER" id="PTHR31541">
    <property type="entry name" value="B3 DOMAIN PLANT PROTEIN-RELATED"/>
    <property type="match status" value="1"/>
</dbReference>
<sequence>MEKKPEKKEKMVKNTKEDIAAALIMAGFKRTEKRREEEAKKRRNLGTKPEFGYSIDGTKLPRFPPIQNLKQIIGKCSYPFEKKMTKTDLDYDGDKFSLNIYDVKRAILPLLNEHEIGNIGTGISVKTFDQSGNCYEMIFQTYRNSIYKLYNGWKKLLKYHKLKKNGDYYAAVWMFRHKENDGLCFALM</sequence>
<keyword evidence="7" id="KW-1185">Reference proteome</keyword>
<dbReference type="AlphaFoldDB" id="A0A314KLR3"/>
<gene>
    <name evidence="6" type="ORF">A4A49_52224</name>
</gene>
<dbReference type="SUPFAM" id="SSF101936">
    <property type="entry name" value="DNA-binding pseudobarrel domain"/>
    <property type="match status" value="1"/>
</dbReference>
<keyword evidence="3" id="KW-0238">DNA-binding</keyword>
<evidence type="ECO:0008006" key="8">
    <source>
        <dbReference type="Google" id="ProtNLM"/>
    </source>
</evidence>
<dbReference type="Gramene" id="OIT30276">
    <property type="protein sequence ID" value="OIT30276"/>
    <property type="gene ID" value="A4A49_52224"/>
</dbReference>
<comment type="caution">
    <text evidence="6">The sequence shown here is derived from an EMBL/GenBank/DDBJ whole genome shotgun (WGS) entry which is preliminary data.</text>
</comment>
<dbReference type="PANTHER" id="PTHR31541:SF28">
    <property type="entry name" value="TF-B3 DOMAIN-CONTAINING PROTEIN"/>
    <property type="match status" value="1"/>
</dbReference>
<dbReference type="GO" id="GO:0005634">
    <property type="term" value="C:nucleus"/>
    <property type="evidence" value="ECO:0007669"/>
    <property type="project" value="UniProtKB-SubCell"/>
</dbReference>
<accession>A0A314KLR3</accession>
<dbReference type="InterPro" id="IPR005508">
    <property type="entry name" value="At2g31720-like"/>
</dbReference>
<dbReference type="InterPro" id="IPR015300">
    <property type="entry name" value="DNA-bd_pseudobarrel_sf"/>
</dbReference>
<dbReference type="Gene3D" id="2.40.330.10">
    <property type="entry name" value="DNA-binding pseudobarrel domain"/>
    <property type="match status" value="1"/>
</dbReference>
<dbReference type="Proteomes" id="UP000187609">
    <property type="component" value="Unassembled WGS sequence"/>
</dbReference>
<dbReference type="GO" id="GO:0003677">
    <property type="term" value="F:DNA binding"/>
    <property type="evidence" value="ECO:0007669"/>
    <property type="project" value="UniProtKB-KW"/>
</dbReference>
<evidence type="ECO:0000256" key="5">
    <source>
        <dbReference type="ARBA" id="ARBA00023242"/>
    </source>
</evidence>
<protein>
    <recommendedName>
        <fullName evidence="8">B3 domain-containing protein</fullName>
    </recommendedName>
</protein>
<keyword evidence="5" id="KW-0539">Nucleus</keyword>
<keyword evidence="4" id="KW-0804">Transcription</keyword>
<proteinExistence type="predicted"/>